<dbReference type="Pfam" id="PF07460">
    <property type="entry name" value="NUMOD3"/>
    <property type="match status" value="1"/>
</dbReference>
<feature type="region of interest" description="Disordered" evidence="1">
    <location>
        <begin position="247"/>
        <end position="268"/>
    </location>
</feature>
<feature type="compositionally biased region" description="Acidic residues" evidence="1">
    <location>
        <begin position="1"/>
        <end position="11"/>
    </location>
</feature>
<dbReference type="EMBL" id="HBHT01017137">
    <property type="protein sequence ID" value="CAD9964513.1"/>
    <property type="molecule type" value="Transcribed_RNA"/>
</dbReference>
<reference evidence="3" key="1">
    <citation type="submission" date="2021-01" db="EMBL/GenBank/DDBJ databases">
        <authorList>
            <person name="Corre E."/>
            <person name="Pelletier E."/>
            <person name="Niang G."/>
            <person name="Scheremetjew M."/>
            <person name="Finn R."/>
            <person name="Kale V."/>
            <person name="Holt S."/>
            <person name="Cochrane G."/>
            <person name="Meng A."/>
            <person name="Brown T."/>
            <person name="Cohen L."/>
        </authorList>
    </citation>
    <scope>NUCLEOTIDE SEQUENCE</scope>
    <source>
        <strain evidence="3">CCMP125</strain>
    </source>
</reference>
<feature type="region of interest" description="Disordered" evidence="1">
    <location>
        <begin position="1"/>
        <end position="89"/>
    </location>
</feature>
<feature type="compositionally biased region" description="Polar residues" evidence="1">
    <location>
        <begin position="415"/>
        <end position="424"/>
    </location>
</feature>
<feature type="compositionally biased region" description="Acidic residues" evidence="1">
    <location>
        <begin position="449"/>
        <end position="464"/>
    </location>
</feature>
<feature type="compositionally biased region" description="Basic and acidic residues" evidence="1">
    <location>
        <begin position="47"/>
        <end position="64"/>
    </location>
</feature>
<evidence type="ECO:0000259" key="2">
    <source>
        <dbReference type="Pfam" id="PF07460"/>
    </source>
</evidence>
<evidence type="ECO:0000256" key="1">
    <source>
        <dbReference type="SAM" id="MobiDB-lite"/>
    </source>
</evidence>
<sequence length="487" mass="55086">MSDQEDLELDPEGAPSSLSSKRKRPLHYFDESEDTDEEKRKRPSYARRTERGGYAHTDKSREKIGQANKGNVPWNKGRNRSEKDRERIGAGVRERNLKVLKANLDQIGMTHEEYLKCRTDIKYVRERVRKARIADKDRVEKERVALEKLQNYWKNGLPKKEEEEPKPIIVEEIVEETESEDELEEEQSASHAVSSNQGAKHINLPTSVRTNPTMNTFIQNPPISARADPSIPAVSTDIPFATGVTRESTSLEAGTGESGATSSQQSLDANGGENIIKWSSEHMPSVFRRDINWNPHFYDGSYNNGDGGKGDDFLLEGNSQQQKFPQTPSFRDLCPAGGPGGLICCAFCTAKYSEFMMETQQNLEKQSLEQIGWETSTLVHFLKQTKERLRKSIPAARRAPPPVIPIKKKPPPPSQLSTRTTNKLNDNHEDYAQNDEQISNAIEQQDQGESQDEEADEEIVSDGEQDAAFQRLKELIQQEEMTEIEEV</sequence>
<protein>
    <recommendedName>
        <fullName evidence="2">Nuclease associated modular domain-containing protein</fullName>
    </recommendedName>
</protein>
<dbReference type="GO" id="GO:0003677">
    <property type="term" value="F:DNA binding"/>
    <property type="evidence" value="ECO:0007669"/>
    <property type="project" value="InterPro"/>
</dbReference>
<accession>A0A7S3DP81</accession>
<feature type="compositionally biased region" description="Basic and acidic residues" evidence="1">
    <location>
        <begin position="79"/>
        <end position="89"/>
    </location>
</feature>
<feature type="region of interest" description="Disordered" evidence="1">
    <location>
        <begin position="390"/>
        <end position="464"/>
    </location>
</feature>
<feature type="region of interest" description="Disordered" evidence="1">
    <location>
        <begin position="176"/>
        <end position="211"/>
    </location>
</feature>
<name>A0A7S3DP81_9STRA</name>
<evidence type="ECO:0000313" key="3">
    <source>
        <dbReference type="EMBL" id="CAD9964513.1"/>
    </source>
</evidence>
<feature type="compositionally biased region" description="Polar residues" evidence="1">
    <location>
        <begin position="189"/>
        <end position="211"/>
    </location>
</feature>
<dbReference type="InterPro" id="IPR003611">
    <property type="entry name" value="NUMOD3"/>
</dbReference>
<proteinExistence type="predicted"/>
<gene>
    <name evidence="3" type="ORF">APAL1065_LOCUS11422</name>
</gene>
<feature type="domain" description="Nuclease associated modular" evidence="2">
    <location>
        <begin position="53"/>
        <end position="88"/>
    </location>
</feature>
<dbReference type="AlphaFoldDB" id="A0A7S3DP81"/>
<organism evidence="3">
    <name type="scientific">Entomoneis paludosa</name>
    <dbReference type="NCBI Taxonomy" id="265537"/>
    <lineage>
        <taxon>Eukaryota</taxon>
        <taxon>Sar</taxon>
        <taxon>Stramenopiles</taxon>
        <taxon>Ochrophyta</taxon>
        <taxon>Bacillariophyta</taxon>
        <taxon>Bacillariophyceae</taxon>
        <taxon>Bacillariophycidae</taxon>
        <taxon>Entomoneidaceae</taxon>
        <taxon>Entomoneis</taxon>
    </lineage>
</organism>
<feature type="compositionally biased region" description="Acidic residues" evidence="1">
    <location>
        <begin position="176"/>
        <end position="187"/>
    </location>
</feature>